<dbReference type="AlphaFoldDB" id="A0A1X9I232"/>
<dbReference type="GeneID" id="44144861"/>
<accession>A0A1X9I232</accession>
<protein>
    <submittedName>
        <fullName evidence="1">Abi-alpha protein</fullName>
    </submittedName>
</protein>
<sequence length="99" mass="11734">MLKVFSSISGLEKYPLYRFKNNIVIYDDKIELEKTHNLIKSNFSTEEIMKQLVVSKKDLNLYFKKGKQKNPDYNNKENEKNLTELNLIKLLKSFQKSIS</sequence>
<proteinExistence type="predicted"/>
<reference evidence="1" key="1">
    <citation type="journal article" date="2016" name="Front. Cell. Infect. Microbiol.">
        <title>Evolution and Diversity of the Antimicrobial Resistance Associated Mobilome in Streptococcus suis: A Probable Mobile Genetic Elements Reservoir for Other Streptococci.</title>
        <authorList>
            <person name="Huang J."/>
            <person name="Ma J."/>
            <person name="Shang K."/>
            <person name="Hu X."/>
            <person name="Liang Y."/>
            <person name="Li D."/>
            <person name="Wu Z."/>
            <person name="Dai L."/>
            <person name="Chen L."/>
            <person name="Wang L."/>
        </authorList>
    </citation>
    <scope>NUCLEOTIDE SEQUENCE</scope>
    <source>
        <strain evidence="2">05SC260</strain>
        <strain evidence="1">JH1308</strain>
    </source>
</reference>
<dbReference type="EMBL" id="KX077888">
    <property type="protein sequence ID" value="ANJ64497.1"/>
    <property type="molecule type" value="Genomic_DNA"/>
</dbReference>
<name>A0A1X9I232_STRSU</name>
<evidence type="ECO:0000313" key="2">
    <source>
        <dbReference type="EMBL" id="ANJ64497.1"/>
    </source>
</evidence>
<organism evidence="1">
    <name type="scientific">Streptococcus suis</name>
    <dbReference type="NCBI Taxonomy" id="1307"/>
    <lineage>
        <taxon>Bacteria</taxon>
        <taxon>Bacillati</taxon>
        <taxon>Bacillota</taxon>
        <taxon>Bacilli</taxon>
        <taxon>Lactobacillales</taxon>
        <taxon>Streptococcaceae</taxon>
        <taxon>Streptococcus</taxon>
    </lineage>
</organism>
<evidence type="ECO:0000313" key="1">
    <source>
        <dbReference type="EMBL" id="ANJ64173.1"/>
    </source>
</evidence>
<dbReference type="EMBL" id="KX077884">
    <property type="protein sequence ID" value="ANJ64173.1"/>
    <property type="molecule type" value="Genomic_DNA"/>
</dbReference>
<dbReference type="RefSeq" id="WP_225938942.1">
    <property type="nucleotide sequence ID" value="NZ_CDTJ01000003.1"/>
</dbReference>